<dbReference type="Gene3D" id="3.40.1280.10">
    <property type="match status" value="1"/>
</dbReference>
<evidence type="ECO:0000256" key="2">
    <source>
        <dbReference type="ARBA" id="ARBA00022603"/>
    </source>
</evidence>
<feature type="binding site" evidence="6 7">
    <location>
        <position position="119"/>
    </location>
    <ligand>
        <name>S-adenosyl-L-methionine</name>
        <dbReference type="ChEBI" id="CHEBI:59789"/>
    </ligand>
</feature>
<dbReference type="EMBL" id="FNBW01000002">
    <property type="protein sequence ID" value="SDF27989.1"/>
    <property type="molecule type" value="Genomic_DNA"/>
</dbReference>
<dbReference type="Proteomes" id="UP000198615">
    <property type="component" value="Unassembled WGS sequence"/>
</dbReference>
<dbReference type="InterPro" id="IPR029028">
    <property type="entry name" value="Alpha/beta_knot_MTases"/>
</dbReference>
<dbReference type="GO" id="GO:0008757">
    <property type="term" value="F:S-adenosylmethionine-dependent methyltransferase activity"/>
    <property type="evidence" value="ECO:0007669"/>
    <property type="project" value="UniProtKB-UniRule"/>
</dbReference>
<feature type="binding site" evidence="6 7">
    <location>
        <position position="127"/>
    </location>
    <ligand>
        <name>S-adenosyl-L-methionine</name>
        <dbReference type="ChEBI" id="CHEBI:59789"/>
    </ligand>
</feature>
<comment type="subunit">
    <text evidence="6">Homodimer.</text>
</comment>
<evidence type="ECO:0000256" key="6">
    <source>
        <dbReference type="HAMAP-Rule" id="MF_01885"/>
    </source>
</evidence>
<evidence type="ECO:0000256" key="1">
    <source>
        <dbReference type="ARBA" id="ARBA00022490"/>
    </source>
</evidence>
<dbReference type="GO" id="GO:0003723">
    <property type="term" value="F:RNA binding"/>
    <property type="evidence" value="ECO:0007669"/>
    <property type="project" value="InterPro"/>
</dbReference>
<dbReference type="GO" id="GO:0002130">
    <property type="term" value="P:wobble position ribose methylation"/>
    <property type="evidence" value="ECO:0007669"/>
    <property type="project" value="TreeGrafter"/>
</dbReference>
<gene>
    <name evidence="6" type="primary">trmL</name>
    <name evidence="9" type="ORF">SAMN05660686_00872</name>
</gene>
<organism evidence="9 10">
    <name type="scientific">Thalassobaculum litoreum DSM 18839</name>
    <dbReference type="NCBI Taxonomy" id="1123362"/>
    <lineage>
        <taxon>Bacteria</taxon>
        <taxon>Pseudomonadati</taxon>
        <taxon>Pseudomonadota</taxon>
        <taxon>Alphaproteobacteria</taxon>
        <taxon>Rhodospirillales</taxon>
        <taxon>Thalassobaculaceae</taxon>
        <taxon>Thalassobaculum</taxon>
    </lineage>
</organism>
<dbReference type="EC" id="2.1.1.207" evidence="6"/>
<evidence type="ECO:0000313" key="9">
    <source>
        <dbReference type="EMBL" id="SDF27989.1"/>
    </source>
</evidence>
<comment type="subcellular location">
    <subcellularLocation>
        <location evidence="6">Cytoplasm</location>
    </subcellularLocation>
</comment>
<comment type="catalytic activity">
    <reaction evidence="6">
        <text>cytidine(34) in tRNA + S-adenosyl-L-methionine = 2'-O-methylcytidine(34) in tRNA + S-adenosyl-L-homocysteine + H(+)</text>
        <dbReference type="Rhea" id="RHEA:43084"/>
        <dbReference type="Rhea" id="RHEA-COMP:10331"/>
        <dbReference type="Rhea" id="RHEA-COMP:10332"/>
        <dbReference type="ChEBI" id="CHEBI:15378"/>
        <dbReference type="ChEBI" id="CHEBI:57856"/>
        <dbReference type="ChEBI" id="CHEBI:59789"/>
        <dbReference type="ChEBI" id="CHEBI:74495"/>
        <dbReference type="ChEBI" id="CHEBI:82748"/>
        <dbReference type="EC" id="2.1.1.207"/>
    </reaction>
</comment>
<feature type="domain" description="tRNA/rRNA methyltransferase SpoU type" evidence="8">
    <location>
        <begin position="2"/>
        <end position="138"/>
    </location>
</feature>
<dbReference type="InterPro" id="IPR016914">
    <property type="entry name" value="TrmL"/>
</dbReference>
<evidence type="ECO:0000259" key="8">
    <source>
        <dbReference type="Pfam" id="PF00588"/>
    </source>
</evidence>
<comment type="catalytic activity">
    <reaction evidence="6">
        <text>5-carboxymethylaminomethyluridine(34) in tRNA(Leu) + S-adenosyl-L-methionine = 5-carboxymethylaminomethyl-2'-O-methyluridine(34) in tRNA(Leu) + S-adenosyl-L-homocysteine + H(+)</text>
        <dbReference type="Rhea" id="RHEA:43088"/>
        <dbReference type="Rhea" id="RHEA-COMP:10333"/>
        <dbReference type="Rhea" id="RHEA-COMP:10334"/>
        <dbReference type="ChEBI" id="CHEBI:15378"/>
        <dbReference type="ChEBI" id="CHEBI:57856"/>
        <dbReference type="ChEBI" id="CHEBI:59789"/>
        <dbReference type="ChEBI" id="CHEBI:74508"/>
        <dbReference type="ChEBI" id="CHEBI:74511"/>
        <dbReference type="EC" id="2.1.1.207"/>
    </reaction>
</comment>
<dbReference type="HAMAP" id="MF_01885">
    <property type="entry name" value="tRNA_methyltr_TrmL"/>
    <property type="match status" value="1"/>
</dbReference>
<name>A0A8G2BHK4_9PROT</name>
<comment type="similarity">
    <text evidence="6">Belongs to the class IV-like SAM-binding methyltransferase superfamily. RNA methyltransferase TrmH family. TrmL subfamily.</text>
</comment>
<comment type="function">
    <text evidence="6">Methylates the ribose at the nucleotide 34 wobble position in the two leucyl isoacceptors tRNA(Leu)(CmAA) and tRNA(Leu)(cmnm5UmAA). Catalyzes the methyl transfer from S-adenosyl-L-methionine to the 2'-OH of the wobble nucleotide.</text>
</comment>
<keyword evidence="5 6" id="KW-0819">tRNA processing</keyword>
<dbReference type="Pfam" id="PF00588">
    <property type="entry name" value="SpoU_methylase"/>
    <property type="match status" value="1"/>
</dbReference>
<keyword evidence="2 6" id="KW-0489">Methyltransferase</keyword>
<accession>A0A8G2BHK4</accession>
<keyword evidence="3 6" id="KW-0808">Transferase</keyword>
<dbReference type="PIRSF" id="PIRSF029256">
    <property type="entry name" value="SpoU_TrmH_prd"/>
    <property type="match status" value="1"/>
</dbReference>
<dbReference type="SUPFAM" id="SSF75217">
    <property type="entry name" value="alpha/beta knot"/>
    <property type="match status" value="1"/>
</dbReference>
<dbReference type="CDD" id="cd18094">
    <property type="entry name" value="SpoU-like_TrmL"/>
    <property type="match status" value="1"/>
</dbReference>
<dbReference type="PANTHER" id="PTHR42971">
    <property type="entry name" value="TRNA (CYTIDINE(34)-2'-O)-METHYLTRANSFERASE"/>
    <property type="match status" value="1"/>
</dbReference>
<reference evidence="9 10" key="1">
    <citation type="submission" date="2016-10" db="EMBL/GenBank/DDBJ databases">
        <authorList>
            <person name="Varghese N."/>
            <person name="Submissions S."/>
        </authorList>
    </citation>
    <scope>NUCLEOTIDE SEQUENCE [LARGE SCALE GENOMIC DNA]</scope>
    <source>
        <strain evidence="9 10">DSM 18839</strain>
    </source>
</reference>
<keyword evidence="10" id="KW-1185">Reference proteome</keyword>
<dbReference type="InterPro" id="IPR029026">
    <property type="entry name" value="tRNA_m1G_MTases_N"/>
</dbReference>
<feature type="binding site" evidence="6 7">
    <location>
        <position position="99"/>
    </location>
    <ligand>
        <name>S-adenosyl-L-methionine</name>
        <dbReference type="ChEBI" id="CHEBI:59789"/>
    </ligand>
</feature>
<dbReference type="InterPro" id="IPR001537">
    <property type="entry name" value="SpoU_MeTrfase"/>
</dbReference>
<comment type="caution">
    <text evidence="9">The sequence shown here is derived from an EMBL/GenBank/DDBJ whole genome shotgun (WGS) entry which is preliminary data.</text>
</comment>
<evidence type="ECO:0000256" key="7">
    <source>
        <dbReference type="PIRSR" id="PIRSR029256-1"/>
    </source>
</evidence>
<keyword evidence="1 6" id="KW-0963">Cytoplasm</keyword>
<protein>
    <recommendedName>
        <fullName evidence="6">tRNA (cytidine(34)-2'-O)-methyltransferase</fullName>
        <ecNumber evidence="6">2.1.1.207</ecNumber>
    </recommendedName>
    <alternativeName>
        <fullName evidence="6">tRNA (cytidine/uridine-2'-O-)-methyltransferase TrmL</fullName>
    </alternativeName>
</protein>
<dbReference type="GO" id="GO:0005737">
    <property type="term" value="C:cytoplasm"/>
    <property type="evidence" value="ECO:0007669"/>
    <property type="project" value="UniProtKB-SubCell"/>
</dbReference>
<dbReference type="AlphaFoldDB" id="A0A8G2BHK4"/>
<sequence>MRLVLYQPDIPQNAGTILRLAACLGVGVDVIEPCGFVWSEGRMRRAGMDYLEFAAVRRHSSWDAFLAAREPGRLVLATTKGAVTLPDARFDAEDHLILGRESAGVPDDVHAAADLAVKVPMVAGARSLNVAVSAGILLSEGLRQTGGWPG</sequence>
<dbReference type="RefSeq" id="WP_028793825.1">
    <property type="nucleotide sequence ID" value="NZ_FNBW01000002.1"/>
</dbReference>
<comment type="caution">
    <text evidence="6">Lacks conserved residue(s) required for the propagation of feature annotation.</text>
</comment>
<dbReference type="GO" id="GO:0008175">
    <property type="term" value="F:tRNA methyltransferase activity"/>
    <property type="evidence" value="ECO:0007669"/>
    <property type="project" value="UniProtKB-UniRule"/>
</dbReference>
<keyword evidence="4 6" id="KW-0949">S-adenosyl-L-methionine</keyword>
<evidence type="ECO:0000256" key="5">
    <source>
        <dbReference type="ARBA" id="ARBA00022694"/>
    </source>
</evidence>
<dbReference type="PANTHER" id="PTHR42971:SF1">
    <property type="entry name" value="TRNA (CYTIDINE(34)-2'-O)-METHYLTRANSFERASE"/>
    <property type="match status" value="1"/>
</dbReference>
<evidence type="ECO:0000256" key="4">
    <source>
        <dbReference type="ARBA" id="ARBA00022691"/>
    </source>
</evidence>
<proteinExistence type="inferred from homology"/>
<evidence type="ECO:0000313" key="10">
    <source>
        <dbReference type="Proteomes" id="UP000198615"/>
    </source>
</evidence>
<dbReference type="OrthoDB" id="9789043at2"/>
<evidence type="ECO:0000256" key="3">
    <source>
        <dbReference type="ARBA" id="ARBA00022679"/>
    </source>
</evidence>